<dbReference type="NCBIfam" id="TIGR02396">
    <property type="entry name" value="diverge_rpsU"/>
    <property type="match status" value="1"/>
</dbReference>
<protein>
    <recommendedName>
        <fullName evidence="8">Ubiquinone biosynthesis protein</fullName>
    </recommendedName>
</protein>
<dbReference type="GO" id="GO:0005743">
    <property type="term" value="C:mitochondrial inner membrane"/>
    <property type="evidence" value="ECO:0007669"/>
    <property type="project" value="TreeGrafter"/>
</dbReference>
<dbReference type="InterPro" id="IPR012762">
    <property type="entry name" value="Ubiq_biosynth_COQ9"/>
</dbReference>
<feature type="compositionally biased region" description="Polar residues" evidence="9">
    <location>
        <begin position="1"/>
        <end position="15"/>
    </location>
</feature>
<evidence type="ECO:0000256" key="5">
    <source>
        <dbReference type="ARBA" id="ARBA00022946"/>
    </source>
</evidence>
<dbReference type="SUPFAM" id="SSF46689">
    <property type="entry name" value="Homeodomain-like"/>
    <property type="match status" value="1"/>
</dbReference>
<dbReference type="FunFam" id="1.10.357.10:FF:000004">
    <property type="entry name" value="Ubiquinone biosynthesis protein COQ9, mitochondrial"/>
    <property type="match status" value="1"/>
</dbReference>
<evidence type="ECO:0000259" key="10">
    <source>
        <dbReference type="Pfam" id="PF08511"/>
    </source>
</evidence>
<proteinExistence type="inferred from homology"/>
<organism evidence="11 12">
    <name type="scientific">Elliptochloris bilobata</name>
    <dbReference type="NCBI Taxonomy" id="381761"/>
    <lineage>
        <taxon>Eukaryota</taxon>
        <taxon>Viridiplantae</taxon>
        <taxon>Chlorophyta</taxon>
        <taxon>core chlorophytes</taxon>
        <taxon>Trebouxiophyceae</taxon>
        <taxon>Trebouxiophyceae incertae sedis</taxon>
        <taxon>Elliptochloris clade</taxon>
        <taxon>Elliptochloris</taxon>
    </lineage>
</organism>
<dbReference type="PANTHER" id="PTHR21427:SF19">
    <property type="entry name" value="UBIQUINONE BIOSYNTHESIS PROTEIN COQ9, MITOCHONDRIAL"/>
    <property type="match status" value="1"/>
</dbReference>
<sequence length="259" mass="27803">MHASQSRATRSSDGPTGSAEDPYEADEDGDADVRADETRQCILEAALRHVGKEGWSVAALQAGARECGLSPAAAALVPDGEAGLVQHFVERCNERLVGELAARRAELAAMRVPDRIRTAVRLRLEMLAPVMDTWPQALAIQARPGSMPAAARALAALADDIWHAAGDTSADYNWYTKRALLAGVIGATELFMITDFSPGYADTWAALDRRLRDVTQLGKAASQARDFAGRVAAGLETFMSSMGERAQQPRPADKEESKL</sequence>
<evidence type="ECO:0000256" key="3">
    <source>
        <dbReference type="ARBA" id="ARBA00010766"/>
    </source>
</evidence>
<feature type="domain" description="COQ9 C-terminal" evidence="10">
    <location>
        <begin position="147"/>
        <end position="218"/>
    </location>
</feature>
<evidence type="ECO:0000256" key="1">
    <source>
        <dbReference type="ARBA" id="ARBA00004173"/>
    </source>
</evidence>
<comment type="similarity">
    <text evidence="3 8">Belongs to the COQ9 family.</text>
</comment>
<feature type="region of interest" description="Disordered" evidence="9">
    <location>
        <begin position="1"/>
        <end position="33"/>
    </location>
</feature>
<gene>
    <name evidence="11" type="ORF">WJX81_000230</name>
</gene>
<evidence type="ECO:0000256" key="8">
    <source>
        <dbReference type="RuleBase" id="RU366063"/>
    </source>
</evidence>
<keyword evidence="4 8" id="KW-0831">Ubiquinone biosynthesis</keyword>
<dbReference type="GO" id="GO:0006744">
    <property type="term" value="P:ubiquinone biosynthetic process"/>
    <property type="evidence" value="ECO:0007669"/>
    <property type="project" value="UniProtKB-UniRule"/>
</dbReference>
<evidence type="ECO:0000313" key="12">
    <source>
        <dbReference type="Proteomes" id="UP001445335"/>
    </source>
</evidence>
<evidence type="ECO:0000256" key="9">
    <source>
        <dbReference type="SAM" id="MobiDB-lite"/>
    </source>
</evidence>
<feature type="compositionally biased region" description="Acidic residues" evidence="9">
    <location>
        <begin position="21"/>
        <end position="30"/>
    </location>
</feature>
<dbReference type="Pfam" id="PF08511">
    <property type="entry name" value="COQ9"/>
    <property type="match status" value="1"/>
</dbReference>
<evidence type="ECO:0000256" key="7">
    <source>
        <dbReference type="ARBA" id="ARBA00023128"/>
    </source>
</evidence>
<comment type="caution">
    <text evidence="11">The sequence shown here is derived from an EMBL/GenBank/DDBJ whole genome shotgun (WGS) entry which is preliminary data.</text>
</comment>
<accession>A0AAW1SKJ1</accession>
<dbReference type="Proteomes" id="UP001445335">
    <property type="component" value="Unassembled WGS sequence"/>
</dbReference>
<comment type="function">
    <text evidence="8">Membrane-associated protein that warps the membrane surface to access and bind aromatic isoprenes with high specificity, including ubiquinone (CoQ) isoprene intermediates and presents them directly to Coq7, therefore facilitating the Coq7-mediated hydroxylase step. Participates in the biosynthesis of coenzyme Q, also named ubiquinone, an essential lipid-soluble electron transporter for aerobic cellular respiration.</text>
</comment>
<keyword evidence="6 8" id="KW-0446">Lipid-binding</keyword>
<dbReference type="InterPro" id="IPR013718">
    <property type="entry name" value="COQ9_C"/>
</dbReference>
<evidence type="ECO:0000256" key="6">
    <source>
        <dbReference type="ARBA" id="ARBA00023121"/>
    </source>
</evidence>
<name>A0AAW1SKJ1_9CHLO</name>
<feature type="region of interest" description="Disordered" evidence="9">
    <location>
        <begin position="240"/>
        <end position="259"/>
    </location>
</feature>
<dbReference type="Gene3D" id="1.10.357.10">
    <property type="entry name" value="Tetracycline Repressor, domain 2"/>
    <property type="match status" value="1"/>
</dbReference>
<reference evidence="11 12" key="1">
    <citation type="journal article" date="2024" name="Nat. Commun.">
        <title>Phylogenomics reveals the evolutionary origins of lichenization in chlorophyte algae.</title>
        <authorList>
            <person name="Puginier C."/>
            <person name="Libourel C."/>
            <person name="Otte J."/>
            <person name="Skaloud P."/>
            <person name="Haon M."/>
            <person name="Grisel S."/>
            <person name="Petersen M."/>
            <person name="Berrin J.G."/>
            <person name="Delaux P.M."/>
            <person name="Dal Grande F."/>
            <person name="Keller J."/>
        </authorList>
    </citation>
    <scope>NUCLEOTIDE SEQUENCE [LARGE SCALE GENOMIC DNA]</scope>
    <source>
        <strain evidence="11 12">SAG 245.80</strain>
    </source>
</reference>
<dbReference type="PANTHER" id="PTHR21427">
    <property type="entry name" value="UBIQUINONE BIOSYNTHESIS PROTEIN COQ9, MITOCHONDRIAL"/>
    <property type="match status" value="1"/>
</dbReference>
<comment type="pathway">
    <text evidence="2 8">Cofactor biosynthesis; ubiquinone biosynthesis.</text>
</comment>
<evidence type="ECO:0000256" key="2">
    <source>
        <dbReference type="ARBA" id="ARBA00004749"/>
    </source>
</evidence>
<dbReference type="InterPro" id="IPR009057">
    <property type="entry name" value="Homeodomain-like_sf"/>
</dbReference>
<keyword evidence="7 8" id="KW-0496">Mitochondrion</keyword>
<evidence type="ECO:0000256" key="4">
    <source>
        <dbReference type="ARBA" id="ARBA00022688"/>
    </source>
</evidence>
<dbReference type="GO" id="GO:0008289">
    <property type="term" value="F:lipid binding"/>
    <property type="evidence" value="ECO:0007669"/>
    <property type="project" value="UniProtKB-UniRule"/>
</dbReference>
<comment type="subcellular location">
    <subcellularLocation>
        <location evidence="1 8">Mitochondrion</location>
    </subcellularLocation>
</comment>
<keyword evidence="12" id="KW-1185">Reference proteome</keyword>
<keyword evidence="5" id="KW-0809">Transit peptide</keyword>
<dbReference type="AlphaFoldDB" id="A0AAW1SKJ1"/>
<dbReference type="EMBL" id="JALJOU010000001">
    <property type="protein sequence ID" value="KAK9846262.1"/>
    <property type="molecule type" value="Genomic_DNA"/>
</dbReference>
<evidence type="ECO:0000313" key="11">
    <source>
        <dbReference type="EMBL" id="KAK9846262.1"/>
    </source>
</evidence>